<keyword evidence="7 14" id="KW-0418">Kinase</keyword>
<evidence type="ECO:0000256" key="7">
    <source>
        <dbReference type="ARBA" id="ARBA00022777"/>
    </source>
</evidence>
<dbReference type="InterPro" id="IPR003660">
    <property type="entry name" value="HAMP_dom"/>
</dbReference>
<keyword evidence="8" id="KW-0067">ATP-binding</keyword>
<dbReference type="InterPro" id="IPR036890">
    <property type="entry name" value="HATPase_C_sf"/>
</dbReference>
<dbReference type="SUPFAM" id="SSF55874">
    <property type="entry name" value="ATPase domain of HSP90 chaperone/DNA topoisomerase II/histidine kinase"/>
    <property type="match status" value="1"/>
</dbReference>
<evidence type="ECO:0000256" key="9">
    <source>
        <dbReference type="ARBA" id="ARBA00022989"/>
    </source>
</evidence>
<dbReference type="GO" id="GO:0005524">
    <property type="term" value="F:ATP binding"/>
    <property type="evidence" value="ECO:0007669"/>
    <property type="project" value="UniProtKB-KW"/>
</dbReference>
<keyword evidence="9 12" id="KW-1133">Transmembrane helix</keyword>
<dbReference type="PANTHER" id="PTHR34220">
    <property type="entry name" value="SENSOR HISTIDINE KINASE YPDA"/>
    <property type="match status" value="1"/>
</dbReference>
<accession>A0A366Y012</accession>
<evidence type="ECO:0000256" key="6">
    <source>
        <dbReference type="ARBA" id="ARBA00022741"/>
    </source>
</evidence>
<evidence type="ECO:0000259" key="13">
    <source>
        <dbReference type="PROSITE" id="PS50885"/>
    </source>
</evidence>
<dbReference type="OrthoDB" id="9776552at2"/>
<dbReference type="Pfam" id="PF00672">
    <property type="entry name" value="HAMP"/>
    <property type="match status" value="1"/>
</dbReference>
<feature type="transmembrane region" description="Helical" evidence="12">
    <location>
        <begin position="276"/>
        <end position="295"/>
    </location>
</feature>
<comment type="caution">
    <text evidence="14">The sequence shown here is derived from an EMBL/GenBank/DDBJ whole genome shotgun (WGS) entry which is preliminary data.</text>
</comment>
<name>A0A366Y012_9BACI</name>
<dbReference type="Gene3D" id="3.30.565.10">
    <property type="entry name" value="Histidine kinase-like ATPase, C-terminal domain"/>
    <property type="match status" value="1"/>
</dbReference>
<evidence type="ECO:0000313" key="15">
    <source>
        <dbReference type="Proteomes" id="UP000253314"/>
    </source>
</evidence>
<dbReference type="InterPro" id="IPR003594">
    <property type="entry name" value="HATPase_dom"/>
</dbReference>
<dbReference type="GO" id="GO:0005886">
    <property type="term" value="C:plasma membrane"/>
    <property type="evidence" value="ECO:0007669"/>
    <property type="project" value="UniProtKB-SubCell"/>
</dbReference>
<evidence type="ECO:0000256" key="4">
    <source>
        <dbReference type="ARBA" id="ARBA00022679"/>
    </source>
</evidence>
<dbReference type="PROSITE" id="PS50885">
    <property type="entry name" value="HAMP"/>
    <property type="match status" value="1"/>
</dbReference>
<evidence type="ECO:0000256" key="5">
    <source>
        <dbReference type="ARBA" id="ARBA00022692"/>
    </source>
</evidence>
<evidence type="ECO:0000256" key="3">
    <source>
        <dbReference type="ARBA" id="ARBA00022553"/>
    </source>
</evidence>
<dbReference type="PANTHER" id="PTHR34220:SF11">
    <property type="entry name" value="SENSOR PROTEIN KINASE HPTS"/>
    <property type="match status" value="1"/>
</dbReference>
<dbReference type="InterPro" id="IPR010559">
    <property type="entry name" value="Sig_transdc_His_kin_internal"/>
</dbReference>
<feature type="transmembrane region" description="Helical" evidence="12">
    <location>
        <begin position="252"/>
        <end position="270"/>
    </location>
</feature>
<keyword evidence="4" id="KW-0808">Transferase</keyword>
<evidence type="ECO:0000313" key="14">
    <source>
        <dbReference type="EMBL" id="RBW69743.1"/>
    </source>
</evidence>
<comment type="subcellular location">
    <subcellularLocation>
        <location evidence="1">Cell membrane</location>
        <topology evidence="1">Multi-pass membrane protein</topology>
    </subcellularLocation>
</comment>
<feature type="transmembrane region" description="Helical" evidence="12">
    <location>
        <begin position="12"/>
        <end position="34"/>
    </location>
</feature>
<keyword evidence="2" id="KW-1003">Cell membrane</keyword>
<dbReference type="Pfam" id="PF02518">
    <property type="entry name" value="HATPase_c"/>
    <property type="match status" value="1"/>
</dbReference>
<dbReference type="InterPro" id="IPR050640">
    <property type="entry name" value="Bact_2-comp_sensor_kinase"/>
</dbReference>
<proteinExistence type="predicted"/>
<evidence type="ECO:0000256" key="11">
    <source>
        <dbReference type="ARBA" id="ARBA00023136"/>
    </source>
</evidence>
<gene>
    <name evidence="14" type="ORF">DS031_09415</name>
</gene>
<keyword evidence="5 12" id="KW-0812">Transmembrane</keyword>
<reference evidence="14 15" key="1">
    <citation type="submission" date="2018-07" db="EMBL/GenBank/DDBJ databases">
        <title>Lottiidibacillus patelloidae gen. nov., sp. nov., isolated from the intestinal tract of a marine limpet and the reclassification of B. taeanensis BH030017T, B. algicola KMM 3737T and B. hwajinpoensis SW-72T as genus Lottiidibacillus.</title>
        <authorList>
            <person name="Liu R."/>
            <person name="Huang Z."/>
        </authorList>
    </citation>
    <scope>NUCLEOTIDE SEQUENCE [LARGE SCALE GENOMIC DNA]</scope>
    <source>
        <strain evidence="14 15">BH030017</strain>
    </source>
</reference>
<dbReference type="RefSeq" id="WP_113805826.1">
    <property type="nucleotide sequence ID" value="NZ_QOCW01000008.1"/>
</dbReference>
<evidence type="ECO:0000256" key="1">
    <source>
        <dbReference type="ARBA" id="ARBA00004651"/>
    </source>
</evidence>
<keyword evidence="6" id="KW-0547">Nucleotide-binding</keyword>
<sequence length="585" mass="66809">MKLLGKYNTLRNQILIVFLFVMVIVLLFVGVATFNSVSSLLKQNAEKQIQETAVQANGRIESLYQQIDLLSQQVATNSFLQQLFTNEVNGQPMTYRERQELMQLTLNLGAYSNVISSFEVYTNSGNRVIPLDEGQLTNVVDSKWIEQADKAKGKLVWVGKDPKDPTSFLALRRISLIERWFSNGGYLLMHIKSDYFQLTENQKNQYMVLFDQTYEPIASNYEGDPEPLVIEMRQTIELNESEYMLVKEKSNLTGWTLIILTPVSLLMNGISVLKAAVIFSGAMGFLIFLFFSYLLSTMITRPIFKLTKAMRKTDDGKLTLNSEISSTVEINQLNETYNELVEHTNHLIQVVYEKELIRSRTELKALQAQIDPHFLFNTLDSLYWSLEDKEEEELAELVIAMSELFRYTISAQNNDEWVTVKQELDHIERYMQIMNMRFGDRFKGNISVPSEYENIPIPKLLIQPLVENAILHGVSNKMDQGSVSVIVEPLKKSNNLVIQVKDNGIGMTKETIKRIVESLESGKVSTAKRNGMAIANVHKRLQLYYEDQNIRGISISSELNKGACITFEIPMERGIGNEKNIINRG</sequence>
<protein>
    <submittedName>
        <fullName evidence="14">Sensor histidine kinase</fullName>
    </submittedName>
</protein>
<evidence type="ECO:0000256" key="2">
    <source>
        <dbReference type="ARBA" id="ARBA00022475"/>
    </source>
</evidence>
<dbReference type="Gene3D" id="6.10.340.10">
    <property type="match status" value="1"/>
</dbReference>
<dbReference type="CDD" id="cd06225">
    <property type="entry name" value="HAMP"/>
    <property type="match status" value="1"/>
</dbReference>
<dbReference type="GO" id="GO:0000155">
    <property type="term" value="F:phosphorelay sensor kinase activity"/>
    <property type="evidence" value="ECO:0007669"/>
    <property type="project" value="InterPro"/>
</dbReference>
<keyword evidence="10" id="KW-0902">Two-component regulatory system</keyword>
<evidence type="ECO:0000256" key="10">
    <source>
        <dbReference type="ARBA" id="ARBA00023012"/>
    </source>
</evidence>
<evidence type="ECO:0000256" key="12">
    <source>
        <dbReference type="SAM" id="Phobius"/>
    </source>
</evidence>
<keyword evidence="11 12" id="KW-0472">Membrane</keyword>
<feature type="domain" description="HAMP" evidence="13">
    <location>
        <begin position="297"/>
        <end position="349"/>
    </location>
</feature>
<dbReference type="SMART" id="SM00387">
    <property type="entry name" value="HATPase_c"/>
    <property type="match status" value="1"/>
</dbReference>
<dbReference type="Pfam" id="PF06580">
    <property type="entry name" value="His_kinase"/>
    <property type="match status" value="1"/>
</dbReference>
<dbReference type="AlphaFoldDB" id="A0A366Y012"/>
<organism evidence="14 15">
    <name type="scientific">Bacillus taeanensis</name>
    <dbReference type="NCBI Taxonomy" id="273032"/>
    <lineage>
        <taxon>Bacteria</taxon>
        <taxon>Bacillati</taxon>
        <taxon>Bacillota</taxon>
        <taxon>Bacilli</taxon>
        <taxon>Bacillales</taxon>
        <taxon>Bacillaceae</taxon>
        <taxon>Bacillus</taxon>
    </lineage>
</organism>
<keyword evidence="3" id="KW-0597">Phosphoprotein</keyword>
<dbReference type="Proteomes" id="UP000253314">
    <property type="component" value="Unassembled WGS sequence"/>
</dbReference>
<evidence type="ECO:0000256" key="8">
    <source>
        <dbReference type="ARBA" id="ARBA00022840"/>
    </source>
</evidence>
<dbReference type="EMBL" id="QOCW01000008">
    <property type="protein sequence ID" value="RBW69743.1"/>
    <property type="molecule type" value="Genomic_DNA"/>
</dbReference>
<dbReference type="SUPFAM" id="SSF158472">
    <property type="entry name" value="HAMP domain-like"/>
    <property type="match status" value="1"/>
</dbReference>
<keyword evidence="15" id="KW-1185">Reference proteome</keyword>